<protein>
    <submittedName>
        <fullName evidence="2">Helix-turn-helix transcriptional regulator</fullName>
    </submittedName>
</protein>
<dbReference type="InterPro" id="IPR001845">
    <property type="entry name" value="HTH_ArsR_DNA-bd_dom"/>
</dbReference>
<dbReference type="RefSeq" id="WP_186918120.1">
    <property type="nucleotide sequence ID" value="NZ_JACOPQ010000001.1"/>
</dbReference>
<dbReference type="SUPFAM" id="SSF46785">
    <property type="entry name" value="Winged helix' DNA-binding domain"/>
    <property type="match status" value="1"/>
</dbReference>
<dbReference type="Gene3D" id="1.10.10.10">
    <property type="entry name" value="Winged helix-like DNA-binding domain superfamily/Winged helix DNA-binding domain"/>
    <property type="match status" value="1"/>
</dbReference>
<proteinExistence type="predicted"/>
<evidence type="ECO:0000313" key="2">
    <source>
        <dbReference type="EMBL" id="MBC5735422.1"/>
    </source>
</evidence>
<dbReference type="Proteomes" id="UP000607645">
    <property type="component" value="Unassembled WGS sequence"/>
</dbReference>
<dbReference type="Pfam" id="PF12840">
    <property type="entry name" value="HTH_20"/>
    <property type="match status" value="1"/>
</dbReference>
<feature type="domain" description="HTH arsR-type" evidence="1">
    <location>
        <begin position="13"/>
        <end position="103"/>
    </location>
</feature>
<comment type="caution">
    <text evidence="2">The sequence shown here is derived from an EMBL/GenBank/DDBJ whole genome shotgun (WGS) entry which is preliminary data.</text>
</comment>
<dbReference type="InterPro" id="IPR011991">
    <property type="entry name" value="ArsR-like_HTH"/>
</dbReference>
<organism evidence="2 3">
    <name type="scientific">Lawsonibacter faecis</name>
    <dbReference type="NCBI Taxonomy" id="2763052"/>
    <lineage>
        <taxon>Bacteria</taxon>
        <taxon>Bacillati</taxon>
        <taxon>Bacillota</taxon>
        <taxon>Clostridia</taxon>
        <taxon>Eubacteriales</taxon>
        <taxon>Oscillospiraceae</taxon>
        <taxon>Lawsonibacter</taxon>
    </lineage>
</organism>
<dbReference type="InterPro" id="IPR036388">
    <property type="entry name" value="WH-like_DNA-bd_sf"/>
</dbReference>
<dbReference type="SMART" id="SM00418">
    <property type="entry name" value="HTH_ARSR"/>
    <property type="match status" value="1"/>
</dbReference>
<gene>
    <name evidence="2" type="ORF">H8S62_00170</name>
</gene>
<keyword evidence="3" id="KW-1185">Reference proteome</keyword>
<dbReference type="CDD" id="cd00090">
    <property type="entry name" value="HTH_ARSR"/>
    <property type="match status" value="1"/>
</dbReference>
<sequence>MERKTIRLTTREELNTYMSPVRQELLRTLRLSGEPMTPKELSLRLKISASSVQHHLKKLLDLGVVEVDHRALINGITATYYRDSPVEVRMGMERGDDLREEREAMVGQMVEQVYGGFVERTRQVRAGMDEETLQGYAYLTSGLARLLPGERAGLLETVRRYLEAHERPGGPGEETWEYLIVAYRPEEQP</sequence>
<name>A0A8J6M6Q9_9FIRM</name>
<dbReference type="AlphaFoldDB" id="A0A8J6M6Q9"/>
<evidence type="ECO:0000313" key="3">
    <source>
        <dbReference type="Proteomes" id="UP000607645"/>
    </source>
</evidence>
<dbReference type="EMBL" id="JACOPQ010000001">
    <property type="protein sequence ID" value="MBC5735422.1"/>
    <property type="molecule type" value="Genomic_DNA"/>
</dbReference>
<accession>A0A8J6M6Q9</accession>
<reference evidence="2" key="1">
    <citation type="submission" date="2020-08" db="EMBL/GenBank/DDBJ databases">
        <title>Genome public.</title>
        <authorList>
            <person name="Liu C."/>
            <person name="Sun Q."/>
        </authorList>
    </citation>
    <scope>NUCLEOTIDE SEQUENCE</scope>
    <source>
        <strain evidence="2">NSJ-52</strain>
    </source>
</reference>
<evidence type="ECO:0000259" key="1">
    <source>
        <dbReference type="SMART" id="SM00418"/>
    </source>
</evidence>
<dbReference type="InterPro" id="IPR036390">
    <property type="entry name" value="WH_DNA-bd_sf"/>
</dbReference>
<dbReference type="GO" id="GO:0003700">
    <property type="term" value="F:DNA-binding transcription factor activity"/>
    <property type="evidence" value="ECO:0007669"/>
    <property type="project" value="InterPro"/>
</dbReference>